<dbReference type="InterPro" id="IPR017782">
    <property type="entry name" value="Hydroxyacylglutathione_Hdrlase"/>
</dbReference>
<dbReference type="EMBL" id="AHZU02000702">
    <property type="protein sequence ID" value="KFG41273.1"/>
    <property type="molecule type" value="Genomic_DNA"/>
</dbReference>
<keyword evidence="6" id="KW-0479">Metal-binding</keyword>
<protein>
    <recommendedName>
        <fullName evidence="5">hydroxyacylglutathione hydrolase</fullName>
        <ecNumber evidence="5">3.1.2.6</ecNumber>
    </recommendedName>
    <alternativeName>
        <fullName evidence="9">Glyoxalase II</fullName>
    </alternativeName>
</protein>
<dbReference type="EC" id="3.1.2.6" evidence="5"/>
<evidence type="ECO:0000256" key="9">
    <source>
        <dbReference type="ARBA" id="ARBA00031044"/>
    </source>
</evidence>
<evidence type="ECO:0000256" key="7">
    <source>
        <dbReference type="ARBA" id="ARBA00022801"/>
    </source>
</evidence>
<keyword evidence="7 11" id="KW-0378">Hydrolase</keyword>
<evidence type="ECO:0000256" key="4">
    <source>
        <dbReference type="ARBA" id="ARBA00006759"/>
    </source>
</evidence>
<dbReference type="Pfam" id="PF00753">
    <property type="entry name" value="Lactamase_B"/>
    <property type="match status" value="1"/>
</dbReference>
<dbReference type="OrthoDB" id="515692at2759"/>
<name>A0A086KA55_TOXGO</name>
<comment type="pathway">
    <text evidence="3">Secondary metabolite metabolism; methylglyoxal degradation; (R)-lactate from methylglyoxal: step 2/2.</text>
</comment>
<dbReference type="Gene3D" id="3.60.15.10">
    <property type="entry name" value="Ribonuclease Z/Hydroxyacylglutathione hydrolase-like"/>
    <property type="match status" value="1"/>
</dbReference>
<dbReference type="InterPro" id="IPR032282">
    <property type="entry name" value="HAGH_C"/>
</dbReference>
<gene>
    <name evidence="11" type="ORF">TGDOM2_281630</name>
</gene>
<dbReference type="InterPro" id="IPR035680">
    <property type="entry name" value="Clx_II_MBL"/>
</dbReference>
<dbReference type="VEuPathDB" id="ToxoDB:TGDOM2_281630"/>
<dbReference type="InterPro" id="IPR036866">
    <property type="entry name" value="RibonucZ/Hydroxyglut_hydro"/>
</dbReference>
<feature type="domain" description="Metallo-beta-lactamase" evidence="10">
    <location>
        <begin position="202"/>
        <end position="367"/>
    </location>
</feature>
<evidence type="ECO:0000256" key="1">
    <source>
        <dbReference type="ARBA" id="ARBA00001623"/>
    </source>
</evidence>
<evidence type="ECO:0000313" key="11">
    <source>
        <dbReference type="EMBL" id="KFG41273.1"/>
    </source>
</evidence>
<evidence type="ECO:0000256" key="8">
    <source>
        <dbReference type="ARBA" id="ARBA00022833"/>
    </source>
</evidence>
<accession>A0A086KA55</accession>
<evidence type="ECO:0000256" key="2">
    <source>
        <dbReference type="ARBA" id="ARBA00001947"/>
    </source>
</evidence>
<evidence type="ECO:0000256" key="3">
    <source>
        <dbReference type="ARBA" id="ARBA00004963"/>
    </source>
</evidence>
<dbReference type="AlphaFoldDB" id="A0A086KA55"/>
<dbReference type="HAMAP" id="MF_01374">
    <property type="entry name" value="Glyoxalase_2"/>
    <property type="match status" value="1"/>
</dbReference>
<dbReference type="GO" id="GO:0019243">
    <property type="term" value="P:methylglyoxal catabolic process to D-lactate via S-lactoyl-glutathione"/>
    <property type="evidence" value="ECO:0007669"/>
    <property type="project" value="InterPro"/>
</dbReference>
<comment type="caution">
    <text evidence="11">The sequence shown here is derived from an EMBL/GenBank/DDBJ whole genome shotgun (WGS) entry which is preliminary data.</text>
</comment>
<dbReference type="SMART" id="SM00849">
    <property type="entry name" value="Lactamase_B"/>
    <property type="match status" value="1"/>
</dbReference>
<dbReference type="NCBIfam" id="TIGR03413">
    <property type="entry name" value="GSH_gloB"/>
    <property type="match status" value="1"/>
</dbReference>
<comment type="catalytic activity">
    <reaction evidence="1">
        <text>an S-(2-hydroxyacyl)glutathione + H2O = a 2-hydroxy carboxylate + glutathione + H(+)</text>
        <dbReference type="Rhea" id="RHEA:21864"/>
        <dbReference type="ChEBI" id="CHEBI:15377"/>
        <dbReference type="ChEBI" id="CHEBI:15378"/>
        <dbReference type="ChEBI" id="CHEBI:57925"/>
        <dbReference type="ChEBI" id="CHEBI:58896"/>
        <dbReference type="ChEBI" id="CHEBI:71261"/>
        <dbReference type="EC" id="3.1.2.6"/>
    </reaction>
</comment>
<dbReference type="GO" id="GO:0046872">
    <property type="term" value="F:metal ion binding"/>
    <property type="evidence" value="ECO:0007669"/>
    <property type="project" value="UniProtKB-KW"/>
</dbReference>
<dbReference type="CDD" id="cd07723">
    <property type="entry name" value="hydroxyacylglutathione_hydrolase_MBL-fold"/>
    <property type="match status" value="1"/>
</dbReference>
<proteinExistence type="inferred from homology"/>
<dbReference type="SUPFAM" id="SSF56281">
    <property type="entry name" value="Metallo-hydrolase/oxidoreductase"/>
    <property type="match status" value="1"/>
</dbReference>
<reference evidence="11 12" key="1">
    <citation type="submission" date="2014-02" db="EMBL/GenBank/DDBJ databases">
        <authorList>
            <person name="Sibley D."/>
            <person name="Venepally P."/>
            <person name="Karamycheva S."/>
            <person name="Hadjithomas M."/>
            <person name="Khan A."/>
            <person name="Brunk B."/>
            <person name="Roos D."/>
            <person name="Caler E."/>
            <person name="Lorenzi H."/>
        </authorList>
    </citation>
    <scope>NUCLEOTIDE SEQUENCE [LARGE SCALE GENOMIC DNA]</scope>
    <source>
        <strain evidence="11 12">GAB2-2007-GAL-DOM2</strain>
    </source>
</reference>
<dbReference type="PANTHER" id="PTHR11935">
    <property type="entry name" value="BETA LACTAMASE DOMAIN"/>
    <property type="match status" value="1"/>
</dbReference>
<organism evidence="11 12">
    <name type="scientific">Toxoplasma gondii GAB2-2007-GAL-DOM2</name>
    <dbReference type="NCBI Taxonomy" id="1130820"/>
    <lineage>
        <taxon>Eukaryota</taxon>
        <taxon>Sar</taxon>
        <taxon>Alveolata</taxon>
        <taxon>Apicomplexa</taxon>
        <taxon>Conoidasida</taxon>
        <taxon>Coccidia</taxon>
        <taxon>Eucoccidiorida</taxon>
        <taxon>Eimeriorina</taxon>
        <taxon>Sarcocystidae</taxon>
        <taxon>Toxoplasma</taxon>
    </lineage>
</organism>
<evidence type="ECO:0000259" key="10">
    <source>
        <dbReference type="SMART" id="SM00849"/>
    </source>
</evidence>
<dbReference type="GO" id="GO:0004416">
    <property type="term" value="F:hydroxyacylglutathione hydrolase activity"/>
    <property type="evidence" value="ECO:0007669"/>
    <property type="project" value="UniProtKB-EC"/>
</dbReference>
<evidence type="ECO:0000256" key="5">
    <source>
        <dbReference type="ARBA" id="ARBA00011917"/>
    </source>
</evidence>
<comment type="cofactor">
    <cofactor evidence="2">
        <name>Zn(2+)</name>
        <dbReference type="ChEBI" id="CHEBI:29105"/>
    </cofactor>
</comment>
<evidence type="ECO:0000313" key="12">
    <source>
        <dbReference type="Proteomes" id="UP000028837"/>
    </source>
</evidence>
<evidence type="ECO:0000256" key="6">
    <source>
        <dbReference type="ARBA" id="ARBA00022723"/>
    </source>
</evidence>
<dbReference type="Proteomes" id="UP000028837">
    <property type="component" value="Unassembled WGS sequence"/>
</dbReference>
<dbReference type="FunFam" id="3.60.15.10:FF:000019">
    <property type="entry name" value="Hydroxyacylglutathione hydrolase, mitochondrial"/>
    <property type="match status" value="1"/>
</dbReference>
<keyword evidence="8" id="KW-0862">Zinc</keyword>
<comment type="similarity">
    <text evidence="4">Belongs to the metallo-beta-lactamase superfamily. Glyoxalase II family.</text>
</comment>
<sequence length="450" mass="48195">MQPKALLSLASVCPSSSMGRASLLSCSFSPSPLQFSRGASSLFASSLLCAPASSASATRSRFSSVPTAAAGVCAPGSQSSRAAFAFFCSSLLFLNRSASLPLRCTDRALSARLPSLLPPSAGLADALRLSGVTTPPASAGGEAQPGFCYSRSLHSAAVPPSAAFSSRSANAERNAMATHMNGFDPLDPAQVADVMLVPTLSDNYAYLLVDRETKEAACVDPAEPQKVLAAAKKAGVDLKMCLCTHKHLDHSGGNEELAQRHPEIQVVGSGYERTPGVQKMVRDGDVFSLGSLRIRVLHAPCHTGGHVLYFVTSSKHPEGKAPILFTGDTLFVGGCGRFFEGTAQQMCHALLDVIRSLPKATRVYCGHEYTKSNLEFALKVEPSNKDLQEKYAWTVEQRKANKPTVPSSVEQEMRYNPFMRVEEKAVQEAMHAVGDKVETMQRLRDLKNRS</sequence>
<dbReference type="Pfam" id="PF16123">
    <property type="entry name" value="HAGH_C"/>
    <property type="match status" value="1"/>
</dbReference>
<dbReference type="PANTHER" id="PTHR11935:SF94">
    <property type="entry name" value="TENZING NORGAY, ISOFORM C"/>
    <property type="match status" value="1"/>
</dbReference>
<dbReference type="InterPro" id="IPR001279">
    <property type="entry name" value="Metallo-B-lactamas"/>
</dbReference>